<evidence type="ECO:0000256" key="1">
    <source>
        <dbReference type="SAM" id="MobiDB-lite"/>
    </source>
</evidence>
<dbReference type="SUPFAM" id="SSF48452">
    <property type="entry name" value="TPR-like"/>
    <property type="match status" value="1"/>
</dbReference>
<dbReference type="Proteomes" id="UP001195769">
    <property type="component" value="Unassembled WGS sequence"/>
</dbReference>
<dbReference type="RefSeq" id="XP_041222175.1">
    <property type="nucleotide sequence ID" value="XM_041372384.1"/>
</dbReference>
<sequence length="385" mass="42835">MARKHDWDHALDDAIDSINIRPSLVGFISKGIALCGKGHIREARIAFDVASMFTNQNSKTNQFLLLIKAIVLFSADQHEEAMLLIKDLAVACPDVDPLARHVVETYLRVQLGIKAFDSAHHDEAADHFTAAVNSDAFSSKYIHFLYQDLTVLFGWDLESLLLTTHQKRCQAFLSAGKLDEALAAHKSMMDAIDDIAKASCLDWSNEFKEKCSTLAADNDRILGAEIPGQDHDGYDADPNFFYGMHEHSQISRPRLQQRPGRLNRLRLAMTRRPRGSSCTCTCTCTTHHLTTSRCHHHHQNSFTTPILPVTPSCNAARCRCSFGKAKERNIAANAPGPDPDIVPDEYFDTIEPDPDTQQQQQPHQQAVAVHTDPGEHGGRKSCVCC</sequence>
<keyword evidence="3" id="KW-1185">Reference proteome</keyword>
<reference evidence="2" key="1">
    <citation type="journal article" date="2020" name="New Phytol.">
        <title>Comparative genomics reveals dynamic genome evolution in host specialist ectomycorrhizal fungi.</title>
        <authorList>
            <person name="Lofgren L.A."/>
            <person name="Nguyen N.H."/>
            <person name="Vilgalys R."/>
            <person name="Ruytinx J."/>
            <person name="Liao H.L."/>
            <person name="Branco S."/>
            <person name="Kuo A."/>
            <person name="LaButti K."/>
            <person name="Lipzen A."/>
            <person name="Andreopoulos W."/>
            <person name="Pangilinan J."/>
            <person name="Riley R."/>
            <person name="Hundley H."/>
            <person name="Na H."/>
            <person name="Barry K."/>
            <person name="Grigoriev I.V."/>
            <person name="Stajich J.E."/>
            <person name="Kennedy P.G."/>
        </authorList>
    </citation>
    <scope>NUCLEOTIDE SEQUENCE</scope>
    <source>
        <strain evidence="2">FC203</strain>
    </source>
</reference>
<dbReference type="Gene3D" id="1.25.40.10">
    <property type="entry name" value="Tetratricopeptide repeat domain"/>
    <property type="match status" value="1"/>
</dbReference>
<gene>
    <name evidence="2" type="ORF">F5891DRAFT_589210</name>
</gene>
<dbReference type="InterPro" id="IPR011990">
    <property type="entry name" value="TPR-like_helical_dom_sf"/>
</dbReference>
<protein>
    <submittedName>
        <fullName evidence="2">Uncharacterized protein</fullName>
    </submittedName>
</protein>
<feature type="region of interest" description="Disordered" evidence="1">
    <location>
        <begin position="348"/>
        <end position="380"/>
    </location>
</feature>
<evidence type="ECO:0000313" key="2">
    <source>
        <dbReference type="EMBL" id="KAG1896599.1"/>
    </source>
</evidence>
<dbReference type="GeneID" id="64666682"/>
<comment type="caution">
    <text evidence="2">The sequence shown here is derived from an EMBL/GenBank/DDBJ whole genome shotgun (WGS) entry which is preliminary data.</text>
</comment>
<name>A0AAD4E181_9AGAM</name>
<dbReference type="EMBL" id="JABBWK010000054">
    <property type="protein sequence ID" value="KAG1896599.1"/>
    <property type="molecule type" value="Genomic_DNA"/>
</dbReference>
<evidence type="ECO:0000313" key="3">
    <source>
        <dbReference type="Proteomes" id="UP001195769"/>
    </source>
</evidence>
<proteinExistence type="predicted"/>
<accession>A0AAD4E181</accession>
<feature type="compositionally biased region" description="Low complexity" evidence="1">
    <location>
        <begin position="355"/>
        <end position="371"/>
    </location>
</feature>
<dbReference type="AlphaFoldDB" id="A0AAD4E181"/>
<organism evidence="2 3">
    <name type="scientific">Suillus fuscotomentosus</name>
    <dbReference type="NCBI Taxonomy" id="1912939"/>
    <lineage>
        <taxon>Eukaryota</taxon>
        <taxon>Fungi</taxon>
        <taxon>Dikarya</taxon>
        <taxon>Basidiomycota</taxon>
        <taxon>Agaricomycotina</taxon>
        <taxon>Agaricomycetes</taxon>
        <taxon>Agaricomycetidae</taxon>
        <taxon>Boletales</taxon>
        <taxon>Suillineae</taxon>
        <taxon>Suillaceae</taxon>
        <taxon>Suillus</taxon>
    </lineage>
</organism>